<sequence>MDFTDLKIARGTGQFHVNQFRIHFSIPGVLGDPLKQTPLLVGEFIKDFPRFFNGLGKNLTENRAAVTWSTRQFEGKKTLRFLLDFKSEKLGINLPDVHSDWVSVIWQSANKGFAAQTLKRNFVENADYLTAALPPPLGPIFTQLNSYHFLAGRRSWVFGVLGPDMPGWRPGGITVGKVEGGRFTAYGGSTLPVFYLESSAVERYSSLMYALMEKDPGIFIDIRKAIVDIWSILLANYVKAKGFRLNVGHPKTYADDDGAGLWSSQASLRGVYHREAVFRTPRELSARKWVQHLLALHPGLKSQPLSESEFKGFGGGKFGGGGAGGSW</sequence>
<comment type="caution">
    <text evidence="1">The sequence shown here is derived from an EMBL/GenBank/DDBJ whole genome shotgun (WGS) entry which is preliminary data.</text>
</comment>
<dbReference type="RefSeq" id="WP_120543347.1">
    <property type="nucleotide sequence ID" value="NZ_RAVZ01000206.1"/>
</dbReference>
<dbReference type="AlphaFoldDB" id="A0A3A8IDU5"/>
<dbReference type="OrthoDB" id="1232536at2"/>
<name>A0A3A8IDU5_9BACT</name>
<evidence type="ECO:0000313" key="1">
    <source>
        <dbReference type="EMBL" id="RKG81647.1"/>
    </source>
</evidence>
<protein>
    <submittedName>
        <fullName evidence="1">Uncharacterized protein</fullName>
    </submittedName>
</protein>
<reference evidence="2" key="1">
    <citation type="submission" date="2018-09" db="EMBL/GenBank/DDBJ databases">
        <authorList>
            <person name="Livingstone P.G."/>
            <person name="Whitworth D.E."/>
        </authorList>
    </citation>
    <scope>NUCLEOTIDE SEQUENCE [LARGE SCALE GENOMIC DNA]</scope>
    <source>
        <strain evidence="2">CA054A</strain>
    </source>
</reference>
<keyword evidence="2" id="KW-1185">Reference proteome</keyword>
<evidence type="ECO:0000313" key="2">
    <source>
        <dbReference type="Proteomes" id="UP000268094"/>
    </source>
</evidence>
<dbReference type="EMBL" id="RAVZ01000206">
    <property type="protein sequence ID" value="RKG81647.1"/>
    <property type="molecule type" value="Genomic_DNA"/>
</dbReference>
<dbReference type="Proteomes" id="UP000268094">
    <property type="component" value="Unassembled WGS sequence"/>
</dbReference>
<proteinExistence type="predicted"/>
<organism evidence="1 2">
    <name type="scientific">Corallococcus terminator</name>
    <dbReference type="NCBI Taxonomy" id="2316733"/>
    <lineage>
        <taxon>Bacteria</taxon>
        <taxon>Pseudomonadati</taxon>
        <taxon>Myxococcota</taxon>
        <taxon>Myxococcia</taxon>
        <taxon>Myxococcales</taxon>
        <taxon>Cystobacterineae</taxon>
        <taxon>Myxococcaceae</taxon>
        <taxon>Corallococcus</taxon>
    </lineage>
</organism>
<gene>
    <name evidence="1" type="ORF">D7V88_26105</name>
</gene>
<accession>A0A3A8IDU5</accession>